<dbReference type="PROSITE" id="PS00061">
    <property type="entry name" value="ADH_SHORT"/>
    <property type="match status" value="1"/>
</dbReference>
<dbReference type="Pfam" id="PF13561">
    <property type="entry name" value="adh_short_C2"/>
    <property type="match status" value="1"/>
</dbReference>
<evidence type="ECO:0000256" key="1">
    <source>
        <dbReference type="ARBA" id="ARBA00006484"/>
    </source>
</evidence>
<evidence type="ECO:0000313" key="5">
    <source>
        <dbReference type="Proteomes" id="UP000027920"/>
    </source>
</evidence>
<dbReference type="Proteomes" id="UP000027920">
    <property type="component" value="Unassembled WGS sequence"/>
</dbReference>
<dbReference type="RefSeq" id="XP_013258172.1">
    <property type="nucleotide sequence ID" value="XM_013402718.1"/>
</dbReference>
<protein>
    <recommendedName>
        <fullName evidence="6">3-oxoacyl-[acyl-carrier protein] reductase</fullName>
    </recommendedName>
</protein>
<dbReference type="PRINTS" id="PR00081">
    <property type="entry name" value="GDHRDH"/>
</dbReference>
<comment type="similarity">
    <text evidence="1">Belongs to the short-chain dehydrogenases/reductases (SDR) family.</text>
</comment>
<evidence type="ECO:0000256" key="2">
    <source>
        <dbReference type="ARBA" id="ARBA00022857"/>
    </source>
</evidence>
<dbReference type="SUPFAM" id="SSF51735">
    <property type="entry name" value="NAD(P)-binding Rossmann-fold domains"/>
    <property type="match status" value="1"/>
</dbReference>
<dbReference type="PRINTS" id="PR00080">
    <property type="entry name" value="SDRFAMILY"/>
</dbReference>
<dbReference type="EMBL" id="AMGV01000007">
    <property type="protein sequence ID" value="KEF55582.1"/>
    <property type="molecule type" value="Genomic_DNA"/>
</dbReference>
<dbReference type="InterPro" id="IPR020904">
    <property type="entry name" value="Sc_DH/Rdtase_CS"/>
</dbReference>
<dbReference type="PANTHER" id="PTHR43639:SF1">
    <property type="entry name" value="SHORT-CHAIN DEHYDROGENASE_REDUCTASE FAMILY PROTEIN"/>
    <property type="match status" value="1"/>
</dbReference>
<dbReference type="FunFam" id="3.40.50.720:FF:000084">
    <property type="entry name" value="Short-chain dehydrogenase reductase"/>
    <property type="match status" value="1"/>
</dbReference>
<dbReference type="STRING" id="1182545.A0A072P781"/>
<dbReference type="CDD" id="cd05233">
    <property type="entry name" value="SDR_c"/>
    <property type="match status" value="1"/>
</dbReference>
<dbReference type="HOGENOM" id="CLU_010194_1_0_1"/>
<evidence type="ECO:0008006" key="6">
    <source>
        <dbReference type="Google" id="ProtNLM"/>
    </source>
</evidence>
<dbReference type="AlphaFoldDB" id="A0A072P781"/>
<keyword evidence="3" id="KW-0560">Oxidoreductase</keyword>
<comment type="caution">
    <text evidence="4">The sequence shown here is derived from an EMBL/GenBank/DDBJ whole genome shotgun (WGS) entry which is preliminary data.</text>
</comment>
<reference evidence="4 5" key="1">
    <citation type="submission" date="2013-03" db="EMBL/GenBank/DDBJ databases">
        <title>The Genome Sequence of Exophiala aquamarina CBS 119918.</title>
        <authorList>
            <consortium name="The Broad Institute Genomics Platform"/>
            <person name="Cuomo C."/>
            <person name="de Hoog S."/>
            <person name="Gorbushina A."/>
            <person name="Walker B."/>
            <person name="Young S.K."/>
            <person name="Zeng Q."/>
            <person name="Gargeya S."/>
            <person name="Fitzgerald M."/>
            <person name="Haas B."/>
            <person name="Abouelleil A."/>
            <person name="Allen A.W."/>
            <person name="Alvarado L."/>
            <person name="Arachchi H.M."/>
            <person name="Berlin A.M."/>
            <person name="Chapman S.B."/>
            <person name="Gainer-Dewar J."/>
            <person name="Goldberg J."/>
            <person name="Griggs A."/>
            <person name="Gujja S."/>
            <person name="Hansen M."/>
            <person name="Howarth C."/>
            <person name="Imamovic A."/>
            <person name="Ireland A."/>
            <person name="Larimer J."/>
            <person name="McCowan C."/>
            <person name="Murphy C."/>
            <person name="Pearson M."/>
            <person name="Poon T.W."/>
            <person name="Priest M."/>
            <person name="Roberts A."/>
            <person name="Saif S."/>
            <person name="Shea T."/>
            <person name="Sisk P."/>
            <person name="Sykes S."/>
            <person name="Wortman J."/>
            <person name="Nusbaum C."/>
            <person name="Birren B."/>
        </authorList>
    </citation>
    <scope>NUCLEOTIDE SEQUENCE [LARGE SCALE GENOMIC DNA]</scope>
    <source>
        <strain evidence="4 5">CBS 119918</strain>
    </source>
</reference>
<gene>
    <name evidence="4" type="ORF">A1O9_08332</name>
</gene>
<evidence type="ECO:0000256" key="3">
    <source>
        <dbReference type="ARBA" id="ARBA00023002"/>
    </source>
</evidence>
<dbReference type="OrthoDB" id="4112669at2759"/>
<dbReference type="InterPro" id="IPR036291">
    <property type="entry name" value="NAD(P)-bd_dom_sf"/>
</dbReference>
<organism evidence="4 5">
    <name type="scientific">Exophiala aquamarina CBS 119918</name>
    <dbReference type="NCBI Taxonomy" id="1182545"/>
    <lineage>
        <taxon>Eukaryota</taxon>
        <taxon>Fungi</taxon>
        <taxon>Dikarya</taxon>
        <taxon>Ascomycota</taxon>
        <taxon>Pezizomycotina</taxon>
        <taxon>Eurotiomycetes</taxon>
        <taxon>Chaetothyriomycetidae</taxon>
        <taxon>Chaetothyriales</taxon>
        <taxon>Herpotrichiellaceae</taxon>
        <taxon>Exophiala</taxon>
    </lineage>
</organism>
<dbReference type="GO" id="GO:0016491">
    <property type="term" value="F:oxidoreductase activity"/>
    <property type="evidence" value="ECO:0007669"/>
    <property type="project" value="UniProtKB-KW"/>
</dbReference>
<proteinExistence type="inferred from homology"/>
<dbReference type="GeneID" id="25283245"/>
<dbReference type="PANTHER" id="PTHR43639">
    <property type="entry name" value="OXIDOREDUCTASE, SHORT-CHAIN DEHYDROGENASE/REDUCTASE FAMILY (AFU_ORTHOLOGUE AFUA_5G02870)"/>
    <property type="match status" value="1"/>
</dbReference>
<name>A0A072P781_9EURO</name>
<accession>A0A072P781</accession>
<keyword evidence="5" id="KW-1185">Reference proteome</keyword>
<dbReference type="VEuPathDB" id="FungiDB:A1O9_08332"/>
<keyword evidence="2" id="KW-0521">NADP</keyword>
<sequence length="282" mass="30230">MRATTVYKTNGSGRLHQRVAIVTGSSSGLGRGIALALAREGAILVCTDRVAEARQDGFEEDKHIPTHDVINHNGGKAIFQKCDLMNTSEIVALVEAAVKNFNKLDILVNNAGLWMPLRDFVEETEEQWDAMFAINAKGTATAMREAIKQFLKQPIDEVSGSRGRIVNISSAAGGQTAIRREATYAASKAAVAMLVQNVGLDHAKDYINVNGVTPGVVRSGMASINFQTPAIIAEMKKGTPWPRLGEPLDIAKAVVFLCSDDAQWITGQNLAVDGGLTIGIPF</sequence>
<dbReference type="Gene3D" id="3.40.50.720">
    <property type="entry name" value="NAD(P)-binding Rossmann-like Domain"/>
    <property type="match status" value="1"/>
</dbReference>
<dbReference type="InterPro" id="IPR002347">
    <property type="entry name" value="SDR_fam"/>
</dbReference>
<evidence type="ECO:0000313" key="4">
    <source>
        <dbReference type="EMBL" id="KEF55582.1"/>
    </source>
</evidence>